<gene>
    <name evidence="3" type="ORF">M878_06975</name>
</gene>
<sequence length="192" mass="20371">MSDGRPPGRASAGPYGNGVSAAGCRWAYGGENVVRIRCHRHEGIVVANLQPARGLAWLAAAWELAPAHGCALTAPAVLPDLRPGETAAVPLPFALPADGGAMWLTLRVTTAEDEPWAPRGTELCAPRIRLRRDVPARSVAEPEEPRQQGSVLRRHAEATGGGPGAESYGLDALPAYRMAADVHRRSRTLRVP</sequence>
<evidence type="ECO:0000313" key="3">
    <source>
        <dbReference type="EMBL" id="EST35207.1"/>
    </source>
</evidence>
<dbReference type="Proteomes" id="UP000017984">
    <property type="component" value="Chromosome"/>
</dbReference>
<dbReference type="AlphaFoldDB" id="V6KSW3"/>
<dbReference type="EMBL" id="AWQX01000059">
    <property type="protein sequence ID" value="EST35207.1"/>
    <property type="molecule type" value="Genomic_DNA"/>
</dbReference>
<dbReference type="SUPFAM" id="SSF49303">
    <property type="entry name" value="beta-Galactosidase/glucuronidase domain"/>
    <property type="match status" value="1"/>
</dbReference>
<dbReference type="InterPro" id="IPR032312">
    <property type="entry name" value="LacZ_4"/>
</dbReference>
<dbReference type="PROSITE" id="PS51257">
    <property type="entry name" value="PROKAR_LIPOPROTEIN"/>
    <property type="match status" value="1"/>
</dbReference>
<protein>
    <recommendedName>
        <fullName evidence="2">Beta-galactosidase domain-containing protein</fullName>
    </recommendedName>
</protein>
<evidence type="ECO:0000259" key="2">
    <source>
        <dbReference type="Pfam" id="PF16353"/>
    </source>
</evidence>
<comment type="caution">
    <text evidence="3">The sequence shown here is derived from an EMBL/GenBank/DDBJ whole genome shotgun (WGS) entry which is preliminary data.</text>
</comment>
<feature type="region of interest" description="Disordered" evidence="1">
    <location>
        <begin position="135"/>
        <end position="170"/>
    </location>
</feature>
<name>V6KSW3_STRRC</name>
<dbReference type="PATRIC" id="fig|1352936.5.peg.1489"/>
<evidence type="ECO:0000256" key="1">
    <source>
        <dbReference type="SAM" id="MobiDB-lite"/>
    </source>
</evidence>
<dbReference type="STRING" id="1352936.M878_06975"/>
<proteinExistence type="predicted"/>
<accession>V6KSW3</accession>
<dbReference type="Pfam" id="PF16353">
    <property type="entry name" value="LacZ_4"/>
    <property type="match status" value="1"/>
</dbReference>
<reference evidence="3 4" key="1">
    <citation type="journal article" date="2014" name="Genome Announc.">
        <title>Draft Genome Sequence of Streptomyces roseochromogenes subsp. oscitans DS 12.976, Producer of the Aminocoumarin Antibiotic Clorobiocin.</title>
        <authorList>
            <person name="Ruckert C."/>
            <person name="Kalinowski J."/>
            <person name="Heide L."/>
            <person name="Apel A.K."/>
        </authorList>
    </citation>
    <scope>NUCLEOTIDE SEQUENCE [LARGE SCALE GENOMIC DNA]</scope>
    <source>
        <strain evidence="3 4">DS 12.976</strain>
    </source>
</reference>
<dbReference type="GO" id="GO:0005975">
    <property type="term" value="P:carbohydrate metabolic process"/>
    <property type="evidence" value="ECO:0007669"/>
    <property type="project" value="UniProtKB-ARBA"/>
</dbReference>
<feature type="domain" description="Beta-galactosidase" evidence="2">
    <location>
        <begin position="45"/>
        <end position="128"/>
    </location>
</feature>
<dbReference type="Gene3D" id="2.60.40.10">
    <property type="entry name" value="Immunoglobulins"/>
    <property type="match status" value="1"/>
</dbReference>
<dbReference type="InterPro" id="IPR013783">
    <property type="entry name" value="Ig-like_fold"/>
</dbReference>
<keyword evidence="4" id="KW-1185">Reference proteome</keyword>
<dbReference type="InterPro" id="IPR036156">
    <property type="entry name" value="Beta-gal/glucu_dom_sf"/>
</dbReference>
<evidence type="ECO:0000313" key="4">
    <source>
        <dbReference type="Proteomes" id="UP000017984"/>
    </source>
</evidence>
<organism evidence="3 4">
    <name type="scientific">Streptomyces roseochromogenus subsp. oscitans DS 12.976</name>
    <dbReference type="NCBI Taxonomy" id="1352936"/>
    <lineage>
        <taxon>Bacteria</taxon>
        <taxon>Bacillati</taxon>
        <taxon>Actinomycetota</taxon>
        <taxon>Actinomycetes</taxon>
        <taxon>Kitasatosporales</taxon>
        <taxon>Streptomycetaceae</taxon>
        <taxon>Streptomyces</taxon>
    </lineage>
</organism>
<dbReference type="HOGENOM" id="CLU_1414482_0_0_11"/>